<dbReference type="InterPro" id="IPR000073">
    <property type="entry name" value="AB_hydrolase_1"/>
</dbReference>
<evidence type="ECO:0000313" key="3">
    <source>
        <dbReference type="Proteomes" id="UP000297245"/>
    </source>
</evidence>
<gene>
    <name evidence="2" type="ORF">K435DRAFT_470597</name>
</gene>
<dbReference type="InterPro" id="IPR029058">
    <property type="entry name" value="AB_hydrolase_fold"/>
</dbReference>
<evidence type="ECO:0000259" key="1">
    <source>
        <dbReference type="Pfam" id="PF12697"/>
    </source>
</evidence>
<dbReference type="Pfam" id="PF12697">
    <property type="entry name" value="Abhydrolase_6"/>
    <property type="match status" value="1"/>
</dbReference>
<dbReference type="EMBL" id="ML179110">
    <property type="protein sequence ID" value="THV00009.1"/>
    <property type="molecule type" value="Genomic_DNA"/>
</dbReference>
<name>A0A4S8MD58_DENBC</name>
<dbReference type="Proteomes" id="UP000297245">
    <property type="component" value="Unassembled WGS sequence"/>
</dbReference>
<reference evidence="2 3" key="1">
    <citation type="journal article" date="2019" name="Nat. Ecol. Evol.">
        <title>Megaphylogeny resolves global patterns of mushroom evolution.</title>
        <authorList>
            <person name="Varga T."/>
            <person name="Krizsan K."/>
            <person name="Foldi C."/>
            <person name="Dima B."/>
            <person name="Sanchez-Garcia M."/>
            <person name="Sanchez-Ramirez S."/>
            <person name="Szollosi G.J."/>
            <person name="Szarkandi J.G."/>
            <person name="Papp V."/>
            <person name="Albert L."/>
            <person name="Andreopoulos W."/>
            <person name="Angelini C."/>
            <person name="Antonin V."/>
            <person name="Barry K.W."/>
            <person name="Bougher N.L."/>
            <person name="Buchanan P."/>
            <person name="Buyck B."/>
            <person name="Bense V."/>
            <person name="Catcheside P."/>
            <person name="Chovatia M."/>
            <person name="Cooper J."/>
            <person name="Damon W."/>
            <person name="Desjardin D."/>
            <person name="Finy P."/>
            <person name="Geml J."/>
            <person name="Haridas S."/>
            <person name="Hughes K."/>
            <person name="Justo A."/>
            <person name="Karasinski D."/>
            <person name="Kautmanova I."/>
            <person name="Kiss B."/>
            <person name="Kocsube S."/>
            <person name="Kotiranta H."/>
            <person name="LaButti K.M."/>
            <person name="Lechner B.E."/>
            <person name="Liimatainen K."/>
            <person name="Lipzen A."/>
            <person name="Lukacs Z."/>
            <person name="Mihaltcheva S."/>
            <person name="Morgado L.N."/>
            <person name="Niskanen T."/>
            <person name="Noordeloos M.E."/>
            <person name="Ohm R.A."/>
            <person name="Ortiz-Santana B."/>
            <person name="Ovrebo C."/>
            <person name="Racz N."/>
            <person name="Riley R."/>
            <person name="Savchenko A."/>
            <person name="Shiryaev A."/>
            <person name="Soop K."/>
            <person name="Spirin V."/>
            <person name="Szebenyi C."/>
            <person name="Tomsovsky M."/>
            <person name="Tulloss R.E."/>
            <person name="Uehling J."/>
            <person name="Grigoriev I.V."/>
            <person name="Vagvolgyi C."/>
            <person name="Papp T."/>
            <person name="Martin F.M."/>
            <person name="Miettinen O."/>
            <person name="Hibbett D.S."/>
            <person name="Nagy L.G."/>
        </authorList>
    </citation>
    <scope>NUCLEOTIDE SEQUENCE [LARGE SCALE GENOMIC DNA]</scope>
    <source>
        <strain evidence="2 3">CBS 962.96</strain>
    </source>
</reference>
<dbReference type="Gene3D" id="3.40.50.1820">
    <property type="entry name" value="alpha/beta hydrolase"/>
    <property type="match status" value="1"/>
</dbReference>
<protein>
    <recommendedName>
        <fullName evidence="1">AB hydrolase-1 domain-containing protein</fullName>
    </recommendedName>
</protein>
<proteinExistence type="predicted"/>
<dbReference type="AlphaFoldDB" id="A0A4S8MD58"/>
<feature type="domain" description="AB hydrolase-1" evidence="1">
    <location>
        <begin position="40"/>
        <end position="327"/>
    </location>
</feature>
<evidence type="ECO:0000313" key="2">
    <source>
        <dbReference type="EMBL" id="THV00009.1"/>
    </source>
</evidence>
<organism evidence="2 3">
    <name type="scientific">Dendrothele bispora (strain CBS 962.96)</name>
    <dbReference type="NCBI Taxonomy" id="1314807"/>
    <lineage>
        <taxon>Eukaryota</taxon>
        <taxon>Fungi</taxon>
        <taxon>Dikarya</taxon>
        <taxon>Basidiomycota</taxon>
        <taxon>Agaricomycotina</taxon>
        <taxon>Agaricomycetes</taxon>
        <taxon>Agaricomycetidae</taxon>
        <taxon>Agaricales</taxon>
        <taxon>Agaricales incertae sedis</taxon>
        <taxon>Dendrothele</taxon>
    </lineage>
</organism>
<dbReference type="SUPFAM" id="SSF53474">
    <property type="entry name" value="alpha/beta-Hydrolases"/>
    <property type="match status" value="1"/>
</dbReference>
<accession>A0A4S8MD58</accession>
<sequence>MVIDEITYPPRDGYPLFITAKRYALPEFDIYKDDPDALTLIFLHSTASHKESWEATLEKVFSLALSGIENRRQGKDSGAVKIREVWCLDCPNHGASAMLNERVLLEPDYFLSFTCERYAEAVHHFLSAGPEYGAKVDFPARNLVGIGHSLGGNAMAMLQTMDPRIPFQSVILVEPMLSPAGPKHLSGLRSKLIAGAYERRDVWPNREAALTTLRKRERTKKWDERVITAFVKYGIRIHSGSFYKESPYNGVTLACTREQEAAMYRDPEGGTKPVDSLNQFCQEIPVHLVLGGSHDFLPKRTHDALVDPKSGRRYASITVIPESGHLVRIGIYVSHVLSESYFWETSSGVTIRFFSLFCLSFFPSVIFPLSVHILKS</sequence>
<dbReference type="OrthoDB" id="94039at2759"/>
<keyword evidence="3" id="KW-1185">Reference proteome</keyword>